<feature type="non-terminal residue" evidence="3">
    <location>
        <position position="1"/>
    </location>
</feature>
<protein>
    <submittedName>
        <fullName evidence="3">RHS repeat-associated core domain-containing protein</fullName>
    </submittedName>
</protein>
<accession>A0A940NLV9</accession>
<evidence type="ECO:0000313" key="3">
    <source>
        <dbReference type="EMBL" id="MBP0726865.1"/>
    </source>
</evidence>
<name>A0A940NLV9_9BACI</name>
<keyword evidence="1" id="KW-0677">Repeat</keyword>
<proteinExistence type="predicted"/>
<sequence length="244" mass="27616">NEANELTKFGNDDIKYDSNGNRIEDGQYTYTWNPAGQLTAVTKKGESSPYVTYQYDDQGRRIQKILNGTVTNYFYDGDSINVLYETDDQDIVLRSYVYSMGGKRLAMKTQGQTFNYHYNAHGDVIALTDDNNQVVASYSYDAWGNVIKSNAQGLAADNPFGYAGYMYDKEIKMYYLIARYYQPEQGVFLSLDPHSGDKDDLLTQNGYGYGSNNPVKYEDPNGNWILDVAFMLTDGALNSLHILH</sequence>
<dbReference type="Gene3D" id="2.180.10.10">
    <property type="entry name" value="RHS repeat-associated core"/>
    <property type="match status" value="1"/>
</dbReference>
<reference evidence="3" key="1">
    <citation type="submission" date="2021-04" db="EMBL/GenBank/DDBJ databases">
        <title>Genome seq and assembly of Bacillus sp.</title>
        <authorList>
            <person name="Chhetri G."/>
        </authorList>
    </citation>
    <scope>NUCLEOTIDE SEQUENCE</scope>
    <source>
        <strain evidence="3">RG28</strain>
    </source>
</reference>
<keyword evidence="4" id="KW-1185">Reference proteome</keyword>
<dbReference type="InterPro" id="IPR056823">
    <property type="entry name" value="TEN-like_YD-shell"/>
</dbReference>
<dbReference type="InterPro" id="IPR022385">
    <property type="entry name" value="Rhs_assc_core"/>
</dbReference>
<evidence type="ECO:0000313" key="4">
    <source>
        <dbReference type="Proteomes" id="UP000682134"/>
    </source>
</evidence>
<comment type="caution">
    <text evidence="3">The sequence shown here is derived from an EMBL/GenBank/DDBJ whole genome shotgun (WGS) entry which is preliminary data.</text>
</comment>
<dbReference type="PANTHER" id="PTHR32305">
    <property type="match status" value="1"/>
</dbReference>
<dbReference type="PANTHER" id="PTHR32305:SF17">
    <property type="entry name" value="TRNA NUCLEASE WAPA"/>
    <property type="match status" value="1"/>
</dbReference>
<dbReference type="AlphaFoldDB" id="A0A940NLV9"/>
<organism evidence="3 4">
    <name type="scientific">Gottfriedia endophytica</name>
    <dbReference type="NCBI Taxonomy" id="2820819"/>
    <lineage>
        <taxon>Bacteria</taxon>
        <taxon>Bacillati</taxon>
        <taxon>Bacillota</taxon>
        <taxon>Bacilli</taxon>
        <taxon>Bacillales</taxon>
        <taxon>Bacillaceae</taxon>
        <taxon>Gottfriedia</taxon>
    </lineage>
</organism>
<evidence type="ECO:0000256" key="1">
    <source>
        <dbReference type="ARBA" id="ARBA00022737"/>
    </source>
</evidence>
<feature type="domain" description="Teneurin-like YD-shell" evidence="2">
    <location>
        <begin position="1"/>
        <end position="215"/>
    </location>
</feature>
<gene>
    <name evidence="3" type="ORF">J5Y03_17040</name>
</gene>
<dbReference type="InterPro" id="IPR050708">
    <property type="entry name" value="T6SS_VgrG/RHS"/>
</dbReference>
<dbReference type="EMBL" id="JAGIYQ010000015">
    <property type="protein sequence ID" value="MBP0726865.1"/>
    <property type="molecule type" value="Genomic_DNA"/>
</dbReference>
<dbReference type="Proteomes" id="UP000682134">
    <property type="component" value="Unassembled WGS sequence"/>
</dbReference>
<dbReference type="RefSeq" id="WP_209407204.1">
    <property type="nucleotide sequence ID" value="NZ_JAGIYQ010000015.1"/>
</dbReference>
<dbReference type="Pfam" id="PF25023">
    <property type="entry name" value="TEN_YD-shell"/>
    <property type="match status" value="1"/>
</dbReference>
<evidence type="ECO:0000259" key="2">
    <source>
        <dbReference type="Pfam" id="PF25023"/>
    </source>
</evidence>
<dbReference type="NCBIfam" id="TIGR03696">
    <property type="entry name" value="Rhs_assc_core"/>
    <property type="match status" value="1"/>
</dbReference>